<feature type="compositionally biased region" description="Polar residues" evidence="7">
    <location>
        <begin position="703"/>
        <end position="712"/>
    </location>
</feature>
<feature type="region of interest" description="Disordered" evidence="7">
    <location>
        <begin position="2478"/>
        <end position="2499"/>
    </location>
</feature>
<feature type="domain" description="Pecanex C-terminal" evidence="8">
    <location>
        <begin position="1993"/>
        <end position="2219"/>
    </location>
</feature>
<comment type="subcellular location">
    <subcellularLocation>
        <location evidence="1 6">Membrane</location>
        <topology evidence="1 6">Multi-pass membrane protein</topology>
    </subcellularLocation>
</comment>
<dbReference type="InterPro" id="IPR007735">
    <property type="entry name" value="Pecanex_C"/>
</dbReference>
<feature type="region of interest" description="Disordered" evidence="7">
    <location>
        <begin position="1421"/>
        <end position="1445"/>
    </location>
</feature>
<feature type="transmembrane region" description="Helical" evidence="6">
    <location>
        <begin position="1242"/>
        <end position="1260"/>
    </location>
</feature>
<feature type="transmembrane region" description="Helical" evidence="6">
    <location>
        <begin position="36"/>
        <end position="53"/>
    </location>
</feature>
<feature type="transmembrane region" description="Helical" evidence="6">
    <location>
        <begin position="59"/>
        <end position="78"/>
    </location>
</feature>
<keyword evidence="5 6" id="KW-0472">Membrane</keyword>
<feature type="compositionally biased region" description="Basic and acidic residues" evidence="7">
    <location>
        <begin position="505"/>
        <end position="515"/>
    </location>
</feature>
<feature type="compositionally biased region" description="Low complexity" evidence="7">
    <location>
        <begin position="758"/>
        <end position="769"/>
    </location>
</feature>
<organism evidence="9">
    <name type="scientific">Cacopsylla melanoneura</name>
    <dbReference type="NCBI Taxonomy" id="428564"/>
    <lineage>
        <taxon>Eukaryota</taxon>
        <taxon>Metazoa</taxon>
        <taxon>Ecdysozoa</taxon>
        <taxon>Arthropoda</taxon>
        <taxon>Hexapoda</taxon>
        <taxon>Insecta</taxon>
        <taxon>Pterygota</taxon>
        <taxon>Neoptera</taxon>
        <taxon>Paraneoptera</taxon>
        <taxon>Hemiptera</taxon>
        <taxon>Sternorrhyncha</taxon>
        <taxon>Psylloidea</taxon>
        <taxon>Psyllidae</taxon>
        <taxon>Psyllinae</taxon>
        <taxon>Cacopsylla</taxon>
    </lineage>
</organism>
<feature type="compositionally biased region" description="Low complexity" evidence="7">
    <location>
        <begin position="2322"/>
        <end position="2332"/>
    </location>
</feature>
<name>A0A8D8U4Q6_9HEMI</name>
<evidence type="ECO:0000259" key="8">
    <source>
        <dbReference type="Pfam" id="PF05041"/>
    </source>
</evidence>
<feature type="region of interest" description="Disordered" evidence="7">
    <location>
        <begin position="144"/>
        <end position="272"/>
    </location>
</feature>
<feature type="compositionally biased region" description="Polar residues" evidence="7">
    <location>
        <begin position="1021"/>
        <end position="1039"/>
    </location>
</feature>
<feature type="compositionally biased region" description="Basic and acidic residues" evidence="7">
    <location>
        <begin position="673"/>
        <end position="702"/>
    </location>
</feature>
<evidence type="ECO:0000256" key="3">
    <source>
        <dbReference type="ARBA" id="ARBA00022692"/>
    </source>
</evidence>
<accession>A0A8D8U4Q6</accession>
<evidence type="ECO:0000256" key="6">
    <source>
        <dbReference type="RuleBase" id="RU367089"/>
    </source>
</evidence>
<feature type="compositionally biased region" description="Polar residues" evidence="7">
    <location>
        <begin position="2335"/>
        <end position="2349"/>
    </location>
</feature>
<feature type="region of interest" description="Disordered" evidence="7">
    <location>
        <begin position="894"/>
        <end position="948"/>
    </location>
</feature>
<dbReference type="PANTHER" id="PTHR12372:SF7">
    <property type="entry name" value="PROTEIN PECANEX"/>
    <property type="match status" value="1"/>
</dbReference>
<evidence type="ECO:0000256" key="4">
    <source>
        <dbReference type="ARBA" id="ARBA00022989"/>
    </source>
</evidence>
<dbReference type="GO" id="GO:0007029">
    <property type="term" value="P:endoplasmic reticulum organization"/>
    <property type="evidence" value="ECO:0007669"/>
    <property type="project" value="TreeGrafter"/>
</dbReference>
<keyword evidence="3 6" id="KW-0812">Transmembrane</keyword>
<feature type="compositionally biased region" description="Polar residues" evidence="7">
    <location>
        <begin position="516"/>
        <end position="528"/>
    </location>
</feature>
<feature type="compositionally biased region" description="Basic residues" evidence="7">
    <location>
        <begin position="898"/>
        <end position="927"/>
    </location>
</feature>
<reference evidence="9" key="1">
    <citation type="submission" date="2021-05" db="EMBL/GenBank/DDBJ databases">
        <authorList>
            <person name="Alioto T."/>
            <person name="Alioto T."/>
            <person name="Gomez Garrido J."/>
        </authorList>
    </citation>
    <scope>NUCLEOTIDE SEQUENCE</scope>
</reference>
<proteinExistence type="inferred from homology"/>
<dbReference type="PANTHER" id="PTHR12372">
    <property type="entry name" value="PECANEX"/>
    <property type="match status" value="1"/>
</dbReference>
<dbReference type="GO" id="GO:0005783">
    <property type="term" value="C:endoplasmic reticulum"/>
    <property type="evidence" value="ECO:0007669"/>
    <property type="project" value="TreeGrafter"/>
</dbReference>
<feature type="transmembrane region" description="Helical" evidence="6">
    <location>
        <begin position="1290"/>
        <end position="1314"/>
    </location>
</feature>
<feature type="region of interest" description="Disordered" evidence="7">
    <location>
        <begin position="401"/>
        <end position="435"/>
    </location>
</feature>
<feature type="compositionally biased region" description="Polar residues" evidence="7">
    <location>
        <begin position="932"/>
        <end position="948"/>
    </location>
</feature>
<dbReference type="GO" id="GO:0016020">
    <property type="term" value="C:membrane"/>
    <property type="evidence" value="ECO:0007669"/>
    <property type="project" value="UniProtKB-SubCell"/>
</dbReference>
<feature type="compositionally biased region" description="Basic and acidic residues" evidence="7">
    <location>
        <begin position="256"/>
        <end position="267"/>
    </location>
</feature>
<feature type="transmembrane region" description="Helical" evidence="6">
    <location>
        <begin position="1505"/>
        <end position="1522"/>
    </location>
</feature>
<feature type="region of interest" description="Disordered" evidence="7">
    <location>
        <begin position="1011"/>
        <end position="1039"/>
    </location>
</feature>
<feature type="compositionally biased region" description="Acidic residues" evidence="7">
    <location>
        <begin position="802"/>
        <end position="814"/>
    </location>
</feature>
<feature type="compositionally biased region" description="Acidic residues" evidence="7">
    <location>
        <begin position="412"/>
        <end position="427"/>
    </location>
</feature>
<feature type="region of interest" description="Disordered" evidence="7">
    <location>
        <begin position="453"/>
        <end position="597"/>
    </location>
</feature>
<evidence type="ECO:0000256" key="2">
    <source>
        <dbReference type="ARBA" id="ARBA00010170"/>
    </source>
</evidence>
<feature type="transmembrane region" description="Helical" evidence="6">
    <location>
        <begin position="1326"/>
        <end position="1352"/>
    </location>
</feature>
<feature type="region of interest" description="Disordered" evidence="7">
    <location>
        <begin position="2322"/>
        <end position="2349"/>
    </location>
</feature>
<sequence length="2499" mass="280127">MGSQTLDILRQGIWASLTGGWYYDPYKNILCNTFHLYIWLLLFCFPLVIYFYINIVSIYIWTGYVLVVSTIIGVIKIMNLKLHQLFDTTECILEDNTSGGALSATSGMTNNSRFLQALNSNDTNNNSAGRSVNEIPEVIELEDLKSPEDAGEGDESLQYSESSKTAVPGGTSANYKVDVHRKNSTSNDEASGEEFKGTLSENHQHHSETSIRKENGGKDEEDGMEKVSPGTSEEFEACSGVTGVKGKGRHKTGGVDTDRALRKKGEQRSNSIDVFFSNQQKREEAEEYLKTIPSNSTTSSAFELSNRPERTLTGQGKGLVFWNNNANQWRNHVENPDPGVQPSTSSSGNIHKKDLPRDFSSFHSSASGSGVNKHNKRLNKTSGGSEIVVYPIVEKNEATTGGRFHVHRVDNEFDNEDNEEEEEEEDESKSPLLRKKSAITSISMCSVDRTHSFGQTTAQPLTKQDSMNSNSDKSKYSYESISEKHNKSDKHSASYDIGSFDSIDSETKSGVRQVKETSPSMIIQTSEVGSLPNIDVTSVGSLSMGGGNKSRKSSSPSLTSADRKSLTDRKDGEAGVEYVNERAKRSSSNLSGEPGIEYVNERAKRSLSNLSKLSLKSSPSVHNSSEQFPGEESTEVKQRPSTSRRQSSDSTREKHLSSSVDFELDWLFEHTDSENEKVKQKVEHEVKEENLNYNGSKKEKSPSQEVTGSVGETSEVKCRGRDGDDDDEEEEIVVKKKKRNRRDRRHYCRRSIHAPHPSTSGGASGSVVKKSNDTTLTPKPSGSKKLDTYNLHESFYKNQQQSEDDYDDDADDDVYLSKPRVSTESGNPSNIVYKDLLQIFLATRNPKTDDELFSFRQQQEQEDEGLAAGGAAMSCISTSPVALGGIDSFNKIDMSKIDRHRSGRHSRTSTRNHRRSKHLSRNHRRSPLIRGNSMTPASQQSSPGSSFQVAVSSGTHLAVSHNDTTEGAVHIFRDENGELMSYMFDEKGLGLAQNIRTDTRSKMLKVLMDQQPTAEAPQPPVDQNQPLPSSASTSGENVSSRLLPTVPVNSSAAYVPITQLTQNVNGSFVVESLLPHSRLHRHMNLNMNNINPNTLRVIFSESSPSNLLENDLELVNVIQNGFHLMDSLETPVQQQQEPKRYYQFRIFPCFTNVKIHFNRLMLLSLLDHNFTMFYTLLCLFLTILVALFGSWLLYLNFYKDIHVFIFCFVIAGCQYSMLKSVQPDASSPTHGFNKIIIFSRPVYFIVVSGLVLLFHYSTLYKQTWGSFTVYSIECNPKEVISTAKECLITFLLYFPLVFSFGLFPQVNTCFMYFLEQIDIYIFGGNATCSVVSAMYCVFRSILSVFLLFGFAYAGLSEQKKSQHILFSIYCGLIVATSYHLSRCSSDPMPIWNIVKKYLCPMDDEHLEAKLQGKKLKAEASRKNIRKERKTSSISRYDESFREEKSPSESINRIDQELHDPLPQKLIHTVNARLKSDLIICTLVCIFVFGIHCSTVFSALQPQLNPILWAITISLGLLLHYIFPHLRKQLPWLCVSRPVLKANEYSQFEVRGQAKIMWFEKLHVYFCFFERNIVYPVLFIASITYDAPLIVDKFGLLGGSLILTVCALKALRSSFSDPSYQYLILCFSVLLFQYDFGNKVSETFLLDYCLTSIVFCKSYEFLLKIQFVITYIAPWQITWGSAFHAFAQPFSVPHSAMMFLQACISAIMSSPLYPFLGSAIFLTSYPRPVKFWERDYNTRRADHSNTRLVTQFDRTIGSDDNNLNSIFYEHLTRSLQHSLCGDLALGRWGSVSQGDCFVLASDYLNCLIHIVEVGNGLVTFQMRGLEFRGTYCQQREVEAISQNVEDNEGCCCCEPGHLPHLLSLNAAFSQRWLAWEVTTTKYVLEGYSISDIPAASMLQVFDFRKVLISYYVRSIIYYASKATKLEEWLNHPQILAALRGTLDRSFVDLDPVFNMNIDEDYDFRSSGITRNSYCSNYLDWIHYCVGRRKNLTIDKAKDSPFVSLCFALSLLGRRTLGAASHNTVSSVEFFLYGLHALFKGDFRITCERDEWVFIDMDLLKKVVAPAVKMSLKLHQDHFTSPDDYDDAPTLYNAISQHNDKLVISHEGDPTWRNAVLSGTQSLLALRHVLDDGVDEYKVIMLNKRYLSFRIIKMNRECVRGLWAGQQQELVYLRNKNPERGSIQNAKQALRNIINSSCDQPIGYPIFVSPLTTSYAETNEQLSSIVGGSLSLGVVKRAVMRFWRRIQRRCIEGCSSGGTVGHEEGGFGHDGVFAMTTFNIHAPYPPSMESNIMSGAGSMSRGNRSSLASIGKPSSSTLASLAGLLSSNSNPSESSTKHMNPSTNTIVSSNCDNISTNPSECSRELKTDGVGSAVGQVKSESCGGGVGGSTLERVRIIDPLQVHDALNLGRRIDVMWPDEKMRARGGKTFWKDWLPEIGMEGQVVHKWVPNHRDLNRRSNVDRTIFLIKIEDKYVPISESGVMQVGSGGGDGGGGEDRSEGK</sequence>
<feature type="compositionally biased region" description="Basic residues" evidence="7">
    <location>
        <begin position="735"/>
        <end position="753"/>
    </location>
</feature>
<comment type="similarity">
    <text evidence="2 6">Belongs to the pecanex family.</text>
</comment>
<feature type="compositionally biased region" description="Basic and acidic residues" evidence="7">
    <location>
        <begin position="561"/>
        <end position="584"/>
    </location>
</feature>
<feature type="compositionally biased region" description="Basic and acidic residues" evidence="7">
    <location>
        <begin position="202"/>
        <end position="218"/>
    </location>
</feature>
<evidence type="ECO:0000313" key="9">
    <source>
        <dbReference type="EMBL" id="CAG6700746.1"/>
    </source>
</evidence>
<protein>
    <recommendedName>
        <fullName evidence="6">Pecanex-like protein</fullName>
    </recommendedName>
</protein>
<feature type="transmembrane region" description="Helical" evidence="6">
    <location>
        <begin position="1364"/>
        <end position="1381"/>
    </location>
</feature>
<evidence type="ECO:0000256" key="5">
    <source>
        <dbReference type="ARBA" id="ARBA00023136"/>
    </source>
</evidence>
<feature type="compositionally biased region" description="Low complexity" evidence="7">
    <location>
        <begin position="359"/>
        <end position="370"/>
    </location>
</feature>
<feature type="transmembrane region" description="Helical" evidence="6">
    <location>
        <begin position="1477"/>
        <end position="1499"/>
    </location>
</feature>
<keyword evidence="4 6" id="KW-1133">Transmembrane helix</keyword>
<dbReference type="Pfam" id="PF05041">
    <property type="entry name" value="Pecanex_C"/>
    <property type="match status" value="1"/>
</dbReference>
<feature type="region of interest" description="Disordered" evidence="7">
    <location>
        <begin position="610"/>
        <end position="657"/>
    </location>
</feature>
<feature type="region of interest" description="Disordered" evidence="7">
    <location>
        <begin position="673"/>
        <end position="826"/>
    </location>
</feature>
<evidence type="ECO:0000256" key="7">
    <source>
        <dbReference type="SAM" id="MobiDB-lite"/>
    </source>
</evidence>
<evidence type="ECO:0000256" key="1">
    <source>
        <dbReference type="ARBA" id="ARBA00004141"/>
    </source>
</evidence>
<feature type="compositionally biased region" description="Polar residues" evidence="7">
    <location>
        <begin position="453"/>
        <end position="470"/>
    </location>
</feature>
<feature type="transmembrane region" description="Helical" evidence="6">
    <location>
        <begin position="1201"/>
        <end position="1221"/>
    </location>
</feature>
<dbReference type="InterPro" id="IPR039797">
    <property type="entry name" value="Pecanex"/>
</dbReference>
<feature type="region of interest" description="Disordered" evidence="7">
    <location>
        <begin position="296"/>
        <end position="315"/>
    </location>
</feature>
<feature type="compositionally biased region" description="Basic and acidic residues" evidence="7">
    <location>
        <begin position="472"/>
        <end position="493"/>
    </location>
</feature>
<dbReference type="EMBL" id="HBUF01339540">
    <property type="protein sequence ID" value="CAG6700746.1"/>
    <property type="molecule type" value="Transcribed_RNA"/>
</dbReference>
<feature type="compositionally biased region" description="Basic and acidic residues" evidence="7">
    <location>
        <begin position="1435"/>
        <end position="1445"/>
    </location>
</feature>
<feature type="transmembrane region" description="Helical" evidence="6">
    <location>
        <begin position="1171"/>
        <end position="1195"/>
    </location>
</feature>
<feature type="compositionally biased region" description="Low complexity" evidence="7">
    <location>
        <begin position="610"/>
        <end position="620"/>
    </location>
</feature>
<feature type="compositionally biased region" description="Basic and acidic residues" evidence="7">
    <location>
        <begin position="646"/>
        <end position="656"/>
    </location>
</feature>
<feature type="region of interest" description="Disordered" evidence="7">
    <location>
        <begin position="329"/>
        <end position="379"/>
    </location>
</feature>